<evidence type="ECO:0000313" key="3">
    <source>
        <dbReference type="Proteomes" id="UP000613740"/>
    </source>
</evidence>
<dbReference type="EMBL" id="JAEHOD010000029">
    <property type="protein sequence ID" value="KAG2444166.1"/>
    <property type="molecule type" value="Genomic_DNA"/>
</dbReference>
<protein>
    <submittedName>
        <fullName evidence="2">Uncharacterized protein</fullName>
    </submittedName>
</protein>
<feature type="region of interest" description="Disordered" evidence="1">
    <location>
        <begin position="1023"/>
        <end position="1073"/>
    </location>
</feature>
<dbReference type="OrthoDB" id="560277at2759"/>
<sequence length="1301" mass="136005">MHSALSSLQQQAQRRLLVEACLSDVDERKANSAEPDSGAAGAPAAGSEPCPSRDRARASLRRLHPTAWLCAEPAASSVAEPGVLNPASRLLQQAATAAAGDSRSGGGGLALCWGGKRLPWAHLAARERAAASAAAQPESIAAVALNQDAEPAAPGAKAADSWCTALGGVEHPVQDWSWLASPPWGVAPLPPELAARVNARGELRNPPPACTSTASAAAVPVAVAEPTLPPFPAAHTDLHRRLHRTAGAVQRLLAVAAAANTAATAAGGPLLYSPVWEVVCQRRTKQGGLHCVELQAAVHTATASWVSRLGGRPGAPPPARPAAHLCSGPEEQSWQEVEDFQADAGLTKARRIALTEAASRSLQSPSLATANGSGPDDTEIATIVMATWNGGRLAAQRLLKIVLNTLAPAAAACEPDGGGGGGDAGGSSGSKRSNWQRMEKRVLAWAAPQTKTIWRLLLQSAAAVEDAGVPDAAAESPLQAVADGASAPDGCSVGGSGTALDSSLRKWGAAAEEVLKGAACTLALMYLVTDQLHQVRPGGTTPQQWVPWNVYRLNYLDPLTLALTLPTFLLMRATYPDGAASLFEMYDVLLVGQVPTLTHLSWPPGGPAAQRSAAAYQPQQAAAAAAQPPPPPPPPLSYAHCLSVTEALAHEADVVYTWALAVLGDSDAEAVGEAQVCAWLGAWEAYRRQQRERRERRAERRNTQMKLMRMAWRQGGTHGLLSALRALPGEGEGEGEGDAVAELCEAVHQAAKALRLTGVMAAAVSLQPVAAALAAAVRGLRLLRIPPPLSAPVPPFCSAASAKKAAAGVAAAVGAPGGGCDVLRIRVPCGDAATAAAALLCLHMHGQSVEPAVGASGARFGFQPEPRSKRRRPQQQQQQQHQQPEQSREGHLTGEGQGPPTMGPQLDLEVCRTFRPLWDLPHTRSAWPYPWDALAFYEGVQQWNDATPLDAMVAHLRRFLVQLGTGICAAHVRGVEALGRTVAALAKVREELRDGAKGAAARDAVGCVATVIDFGDEPQSTAQTAADAAAAGCAADDTRPGVDGVEKGADEEDDSSVDGDYAEGGAGTPKQRRPRLGTLARAWDDTYIAAAEVEPLLPEERLQQELPSAATVAAADVAVAAAAAARAKPQRPEEERQRRRQQRLVDSDGGGSSGGGGAGSPLPPPPPLVLVEPRPGLSHQQLREQRGSDGAESVTSLEVHLANMVYLLQGQHVPAPAAAAATAQHQQGEEQPEEGGGRRRKEQQPQQNAPRQKQPWLDVELDVWFLEVAPGAPWQLMPPSKAVIQGLNRAMEKEKLARHAK</sequence>
<accession>A0A835WB84</accession>
<reference evidence="2" key="1">
    <citation type="journal article" date="2020" name="bioRxiv">
        <title>Comparative genomics of Chlamydomonas.</title>
        <authorList>
            <person name="Craig R.J."/>
            <person name="Hasan A.R."/>
            <person name="Ness R.W."/>
            <person name="Keightley P.D."/>
        </authorList>
    </citation>
    <scope>NUCLEOTIDE SEQUENCE</scope>
    <source>
        <strain evidence="2">CCAP 11/173</strain>
    </source>
</reference>
<feature type="compositionally biased region" description="Low complexity" evidence="1">
    <location>
        <begin position="1244"/>
        <end position="1254"/>
    </location>
</feature>
<gene>
    <name evidence="2" type="ORF">HYH02_009105</name>
</gene>
<dbReference type="InterPro" id="IPR051425">
    <property type="entry name" value="Formin_Homology"/>
</dbReference>
<dbReference type="PANTHER" id="PTHR45725">
    <property type="entry name" value="FORMIN HOMOLOGY 2 FAMILY MEMBER"/>
    <property type="match status" value="1"/>
</dbReference>
<feature type="compositionally biased region" description="Low complexity" evidence="1">
    <location>
        <begin position="1217"/>
        <end position="1226"/>
    </location>
</feature>
<dbReference type="PANTHER" id="PTHR45725:SF18">
    <property type="entry name" value="ORC1-LIKE AAA ATPASE DOMAIN-CONTAINING PROTEIN"/>
    <property type="match status" value="1"/>
</dbReference>
<feature type="region of interest" description="Disordered" evidence="1">
    <location>
        <begin position="1217"/>
        <end position="1254"/>
    </location>
</feature>
<feature type="region of interest" description="Disordered" evidence="1">
    <location>
        <begin position="27"/>
        <end position="55"/>
    </location>
</feature>
<comment type="caution">
    <text evidence="2">The sequence shown here is derived from an EMBL/GenBank/DDBJ whole genome shotgun (WGS) entry which is preliminary data.</text>
</comment>
<name>A0A835WB84_9CHLO</name>
<feature type="compositionally biased region" description="Acidic residues" evidence="1">
    <location>
        <begin position="1049"/>
        <end position="1061"/>
    </location>
</feature>
<feature type="region of interest" description="Disordered" evidence="1">
    <location>
        <begin position="308"/>
        <end position="336"/>
    </location>
</feature>
<feature type="compositionally biased region" description="Gly residues" evidence="1">
    <location>
        <begin position="1148"/>
        <end position="1159"/>
    </location>
</feature>
<feature type="region of interest" description="Disordered" evidence="1">
    <location>
        <begin position="602"/>
        <end position="636"/>
    </location>
</feature>
<feature type="compositionally biased region" description="Pro residues" evidence="1">
    <location>
        <begin position="627"/>
        <end position="636"/>
    </location>
</feature>
<keyword evidence="3" id="KW-1185">Reference proteome</keyword>
<evidence type="ECO:0000313" key="2">
    <source>
        <dbReference type="EMBL" id="KAG2444166.1"/>
    </source>
</evidence>
<feature type="compositionally biased region" description="Low complexity" evidence="1">
    <location>
        <begin position="874"/>
        <end position="885"/>
    </location>
</feature>
<proteinExistence type="predicted"/>
<feature type="compositionally biased region" description="Low complexity" evidence="1">
    <location>
        <begin position="607"/>
        <end position="626"/>
    </location>
</feature>
<organism evidence="2 3">
    <name type="scientific">Chlamydomonas schloesseri</name>
    <dbReference type="NCBI Taxonomy" id="2026947"/>
    <lineage>
        <taxon>Eukaryota</taxon>
        <taxon>Viridiplantae</taxon>
        <taxon>Chlorophyta</taxon>
        <taxon>core chlorophytes</taxon>
        <taxon>Chlorophyceae</taxon>
        <taxon>CS clade</taxon>
        <taxon>Chlamydomonadales</taxon>
        <taxon>Chlamydomonadaceae</taxon>
        <taxon>Chlamydomonas</taxon>
    </lineage>
</organism>
<feature type="compositionally biased region" description="Low complexity" evidence="1">
    <location>
        <begin position="32"/>
        <end position="49"/>
    </location>
</feature>
<feature type="compositionally biased region" description="Basic and acidic residues" evidence="1">
    <location>
        <begin position="1036"/>
        <end position="1048"/>
    </location>
</feature>
<feature type="region of interest" description="Disordered" evidence="1">
    <location>
        <begin position="856"/>
        <end position="906"/>
    </location>
</feature>
<dbReference type="Proteomes" id="UP000613740">
    <property type="component" value="Unassembled WGS sequence"/>
</dbReference>
<feature type="region of interest" description="Disordered" evidence="1">
    <location>
        <begin position="1123"/>
        <end position="1193"/>
    </location>
</feature>
<evidence type="ECO:0000256" key="1">
    <source>
        <dbReference type="SAM" id="MobiDB-lite"/>
    </source>
</evidence>
<feature type="compositionally biased region" description="Low complexity" evidence="1">
    <location>
        <begin position="1023"/>
        <end position="1035"/>
    </location>
</feature>